<dbReference type="Pfam" id="PF00759">
    <property type="entry name" value="Glyco_hydro_9"/>
    <property type="match status" value="1"/>
</dbReference>
<dbReference type="InterPro" id="IPR008928">
    <property type="entry name" value="6-hairpin_glycosidase_sf"/>
</dbReference>
<evidence type="ECO:0000313" key="7">
    <source>
        <dbReference type="EMBL" id="OPJ54769.1"/>
    </source>
</evidence>
<evidence type="ECO:0000256" key="1">
    <source>
        <dbReference type="ARBA" id="ARBA00022801"/>
    </source>
</evidence>
<dbReference type="PANTHER" id="PTHR22298">
    <property type="entry name" value="ENDO-1,4-BETA-GLUCANASE"/>
    <property type="match status" value="1"/>
</dbReference>
<keyword evidence="8" id="KW-1185">Reference proteome</keyword>
<feature type="domain" description="Glycoside hydrolase family 9" evidence="6">
    <location>
        <begin position="36"/>
        <end position="73"/>
    </location>
</feature>
<keyword evidence="4" id="KW-0624">Polysaccharide degradation</keyword>
<keyword evidence="2" id="KW-0119">Carbohydrate metabolism</keyword>
<dbReference type="GO" id="GO:0000272">
    <property type="term" value="P:polysaccharide catabolic process"/>
    <property type="evidence" value="ECO:0007669"/>
    <property type="project" value="UniProtKB-KW"/>
</dbReference>
<dbReference type="GO" id="GO:0008810">
    <property type="term" value="F:cellulase activity"/>
    <property type="evidence" value="ECO:0007669"/>
    <property type="project" value="UniProtKB-EC"/>
</dbReference>
<organism evidence="7 8">
    <name type="scientific">Clostridium oryzae</name>
    <dbReference type="NCBI Taxonomy" id="1450648"/>
    <lineage>
        <taxon>Bacteria</taxon>
        <taxon>Bacillati</taxon>
        <taxon>Bacillota</taxon>
        <taxon>Clostridia</taxon>
        <taxon>Eubacteriales</taxon>
        <taxon>Clostridiaceae</taxon>
        <taxon>Clostridium</taxon>
    </lineage>
</organism>
<feature type="chain" id="PRO_5012166377" evidence="5">
    <location>
        <begin position="28"/>
        <end position="88"/>
    </location>
</feature>
<dbReference type="Proteomes" id="UP000190080">
    <property type="component" value="Unassembled WGS sequence"/>
</dbReference>
<comment type="caution">
    <text evidence="7">The sequence shown here is derived from an EMBL/GenBank/DDBJ whole genome shotgun (WGS) entry which is preliminary data.</text>
</comment>
<dbReference type="SUPFAM" id="SSF48208">
    <property type="entry name" value="Six-hairpin glycosidases"/>
    <property type="match status" value="1"/>
</dbReference>
<feature type="signal peptide" evidence="5">
    <location>
        <begin position="1"/>
        <end position="27"/>
    </location>
</feature>
<dbReference type="RefSeq" id="WP_079428763.1">
    <property type="nucleotide sequence ID" value="NZ_MZGV01000128.1"/>
</dbReference>
<dbReference type="InterPro" id="IPR012341">
    <property type="entry name" value="6hp_glycosidase-like_sf"/>
</dbReference>
<keyword evidence="5" id="KW-0732">Signal</keyword>
<dbReference type="EC" id="3.2.1.4" evidence="7"/>
<protein>
    <submittedName>
        <fullName evidence="7">Endoglucanase Z</fullName>
        <ecNumber evidence="7">3.2.1.4</ecNumber>
    </submittedName>
</protein>
<evidence type="ECO:0000313" key="8">
    <source>
        <dbReference type="Proteomes" id="UP000190080"/>
    </source>
</evidence>
<dbReference type="EMBL" id="MZGV01000128">
    <property type="protein sequence ID" value="OPJ54769.1"/>
    <property type="molecule type" value="Genomic_DNA"/>
</dbReference>
<evidence type="ECO:0000256" key="3">
    <source>
        <dbReference type="ARBA" id="ARBA00023295"/>
    </source>
</evidence>
<evidence type="ECO:0000256" key="2">
    <source>
        <dbReference type="ARBA" id="ARBA00023277"/>
    </source>
</evidence>
<dbReference type="InterPro" id="IPR001701">
    <property type="entry name" value="Glyco_hydro_9"/>
</dbReference>
<reference evidence="7 8" key="1">
    <citation type="submission" date="2017-03" db="EMBL/GenBank/DDBJ databases">
        <title>Genome sequence of Clostridium oryzae DSM 28571.</title>
        <authorList>
            <person name="Poehlein A."/>
            <person name="Daniel R."/>
        </authorList>
    </citation>
    <scope>NUCLEOTIDE SEQUENCE [LARGE SCALE GENOMIC DNA]</scope>
    <source>
        <strain evidence="7 8">DSM 28571</strain>
    </source>
</reference>
<proteinExistence type="predicted"/>
<evidence type="ECO:0000256" key="5">
    <source>
        <dbReference type="SAM" id="SignalP"/>
    </source>
</evidence>
<dbReference type="STRING" id="1450648.CLORY_45090"/>
<dbReference type="Gene3D" id="1.50.10.10">
    <property type="match status" value="1"/>
</dbReference>
<keyword evidence="3 7" id="KW-0326">Glycosidase</keyword>
<evidence type="ECO:0000259" key="6">
    <source>
        <dbReference type="Pfam" id="PF00759"/>
    </source>
</evidence>
<sequence>MKKILSFVLTLAVAGTVISPLRVSASAATNQVNYNYGEALQKSLMFYELQRSGKLPSDKRDNWRGDSGLQESNCIYKGCTCKWNRAIS</sequence>
<evidence type="ECO:0000256" key="4">
    <source>
        <dbReference type="ARBA" id="ARBA00023326"/>
    </source>
</evidence>
<accession>A0A1V4I4E4</accession>
<dbReference type="AlphaFoldDB" id="A0A1V4I4E4"/>
<name>A0A1V4I4E4_9CLOT</name>
<keyword evidence="1 7" id="KW-0378">Hydrolase</keyword>
<gene>
    <name evidence="7" type="primary">celZ</name>
    <name evidence="7" type="ORF">CLORY_45090</name>
</gene>